<dbReference type="RefSeq" id="WP_181742015.1">
    <property type="nucleotide sequence ID" value="NZ_JACEOL010000056.1"/>
</dbReference>
<dbReference type="AlphaFoldDB" id="A0A7W1XUI4"/>
<sequence length="58" mass="6648">MTVLPTQACKIVQLWTEREMISFPLTHLIHVEIEKGKYFLAGFSFDIFASSENNGDEN</sequence>
<dbReference type="Proteomes" id="UP000538292">
    <property type="component" value="Unassembled WGS sequence"/>
</dbReference>
<organism evidence="1 2">
    <name type="scientific">Thermoactinomyces mirandus</name>
    <dbReference type="NCBI Taxonomy" id="2756294"/>
    <lineage>
        <taxon>Bacteria</taxon>
        <taxon>Bacillati</taxon>
        <taxon>Bacillota</taxon>
        <taxon>Bacilli</taxon>
        <taxon>Bacillales</taxon>
        <taxon>Thermoactinomycetaceae</taxon>
        <taxon>Thermoactinomyces</taxon>
    </lineage>
</organism>
<accession>A0A7W1XUI4</accession>
<name>A0A7W1XUI4_9BACL</name>
<protein>
    <submittedName>
        <fullName evidence="1">Uncharacterized protein</fullName>
    </submittedName>
</protein>
<evidence type="ECO:0000313" key="1">
    <source>
        <dbReference type="EMBL" id="MBA4603539.1"/>
    </source>
</evidence>
<keyword evidence="2" id="KW-1185">Reference proteome</keyword>
<proteinExistence type="predicted"/>
<evidence type="ECO:0000313" key="2">
    <source>
        <dbReference type="Proteomes" id="UP000538292"/>
    </source>
</evidence>
<dbReference type="EMBL" id="JACEOL010000056">
    <property type="protein sequence ID" value="MBA4603539.1"/>
    <property type="molecule type" value="Genomic_DNA"/>
</dbReference>
<gene>
    <name evidence="1" type="ORF">H2C83_14730</name>
</gene>
<comment type="caution">
    <text evidence="1">The sequence shown here is derived from an EMBL/GenBank/DDBJ whole genome shotgun (WGS) entry which is preliminary data.</text>
</comment>
<reference evidence="1 2" key="1">
    <citation type="submission" date="2020-07" db="EMBL/GenBank/DDBJ databases">
        <title>Thermoactinomyces phylogeny.</title>
        <authorList>
            <person name="Dunlap C."/>
        </authorList>
    </citation>
    <scope>NUCLEOTIDE SEQUENCE [LARGE SCALE GENOMIC DNA]</scope>
    <source>
        <strain evidence="1 2">AMNI-1</strain>
    </source>
</reference>